<evidence type="ECO:0000313" key="1">
    <source>
        <dbReference type="EMBL" id="ODG93586.1"/>
    </source>
</evidence>
<keyword evidence="2" id="KW-1185">Reference proteome</keyword>
<organism evidence="1 2">
    <name type="scientific">Gottfriedia luciferensis</name>
    <dbReference type="NCBI Taxonomy" id="178774"/>
    <lineage>
        <taxon>Bacteria</taxon>
        <taxon>Bacillati</taxon>
        <taxon>Bacillota</taxon>
        <taxon>Bacilli</taxon>
        <taxon>Bacillales</taxon>
        <taxon>Bacillaceae</taxon>
        <taxon>Gottfriedia</taxon>
    </lineage>
</organism>
<dbReference type="Gene3D" id="3.30.70.2970">
    <property type="entry name" value="Protein of unknown function (DUF541), domain 2"/>
    <property type="match status" value="1"/>
</dbReference>
<dbReference type="Pfam" id="PF04402">
    <property type="entry name" value="SIMPL"/>
    <property type="match status" value="1"/>
</dbReference>
<sequence length="217" mass="23769">MRSGNLNTNYTIKATGKGEVSVKPDQSFVLLGSVVENMKVQTAQTENAIISNKIIEALKGIGIKQDEIETNSYTIDRIVDYQDSQQIFKGYRVSHMFKVIVKDLANVGKVIDVAVENGANEVRNLTFEVSNPEPYYGEALQKATLNAKMNAENIAKSLGLSINNIPIWLAEEGIQVVRPMSSLTMTAAAFSGPTTPIQEGQIKITASVQAMFNYVSY</sequence>
<dbReference type="EMBL" id="MDKC01000002">
    <property type="protein sequence ID" value="ODG93586.1"/>
    <property type="molecule type" value="Genomic_DNA"/>
</dbReference>
<dbReference type="PANTHER" id="PTHR34387:SF1">
    <property type="entry name" value="PERIPLASMIC IMMUNOGENIC PROTEIN"/>
    <property type="match status" value="1"/>
</dbReference>
<gene>
    <name evidence="1" type="ORF">BED47_04070</name>
</gene>
<dbReference type="Gene3D" id="3.30.110.170">
    <property type="entry name" value="Protein of unknown function (DUF541), domain 1"/>
    <property type="match status" value="1"/>
</dbReference>
<protein>
    <recommendedName>
        <fullName evidence="3">DUF541 domain-containing protein</fullName>
    </recommendedName>
</protein>
<evidence type="ECO:0008006" key="3">
    <source>
        <dbReference type="Google" id="ProtNLM"/>
    </source>
</evidence>
<evidence type="ECO:0000313" key="2">
    <source>
        <dbReference type="Proteomes" id="UP000094580"/>
    </source>
</evidence>
<dbReference type="InterPro" id="IPR052022">
    <property type="entry name" value="26kDa_periplasmic_antigen"/>
</dbReference>
<proteinExistence type="predicted"/>
<comment type="caution">
    <text evidence="1">The sequence shown here is derived from an EMBL/GenBank/DDBJ whole genome shotgun (WGS) entry which is preliminary data.</text>
</comment>
<dbReference type="PANTHER" id="PTHR34387">
    <property type="entry name" value="SLR1258 PROTEIN"/>
    <property type="match status" value="1"/>
</dbReference>
<name>A0ABX2ZUX3_9BACI</name>
<accession>A0ABX2ZUX3</accession>
<dbReference type="InterPro" id="IPR007497">
    <property type="entry name" value="SIMPL/DUF541"/>
</dbReference>
<dbReference type="Proteomes" id="UP000094580">
    <property type="component" value="Unassembled WGS sequence"/>
</dbReference>
<reference evidence="1 2" key="1">
    <citation type="submission" date="2016-07" db="EMBL/GenBank/DDBJ databases">
        <authorList>
            <person name="Townsley L."/>
            <person name="Shank E.A."/>
        </authorList>
    </citation>
    <scope>NUCLEOTIDE SEQUENCE [LARGE SCALE GENOMIC DNA]</scope>
    <source>
        <strain evidence="1 2">CH01</strain>
    </source>
</reference>